<reference evidence="10" key="1">
    <citation type="submission" date="2016-09" db="EMBL/GenBank/DDBJ databases">
        <authorList>
            <person name="Varghese N."/>
            <person name="Submissions S."/>
        </authorList>
    </citation>
    <scope>NUCLEOTIDE SEQUENCE [LARGE SCALE GENOMIC DNA]</scope>
    <source>
        <strain evidence="10">JS23</strain>
    </source>
</reference>
<evidence type="ECO:0000256" key="4">
    <source>
        <dbReference type="ARBA" id="ARBA00023065"/>
    </source>
</evidence>
<dbReference type="InterPro" id="IPR026015">
    <property type="entry name" value="ATP_synth_OSCP/delta_N_sf"/>
</dbReference>
<evidence type="ECO:0000313" key="10">
    <source>
        <dbReference type="Proteomes" id="UP000243719"/>
    </source>
</evidence>
<keyword evidence="10" id="KW-1185">Reference proteome</keyword>
<dbReference type="Gene3D" id="1.10.520.20">
    <property type="entry name" value="N-terminal domain of the delta subunit of the F1F0-ATP synthase"/>
    <property type="match status" value="1"/>
</dbReference>
<keyword evidence="5 8" id="KW-0472">Membrane</keyword>
<comment type="subcellular location">
    <subcellularLocation>
        <location evidence="8">Cell membrane</location>
        <topology evidence="8">Peripheral membrane protein</topology>
    </subcellularLocation>
    <subcellularLocation>
        <location evidence="1">Membrane</location>
    </subcellularLocation>
</comment>
<accession>A0A1H2PP55</accession>
<comment type="function">
    <text evidence="8">This protein is part of the stalk that links CF(0) to CF(1). It either transmits conformational changes from CF(0) to CF(1) or is implicated in proton conduction.</text>
</comment>
<dbReference type="NCBIfam" id="TIGR01145">
    <property type="entry name" value="ATP_synt_delta"/>
    <property type="match status" value="1"/>
</dbReference>
<proteinExistence type="inferred from homology"/>
<dbReference type="InterPro" id="IPR000711">
    <property type="entry name" value="ATPase_OSCP/dsu"/>
</dbReference>
<dbReference type="OrthoDB" id="9816221at2"/>
<dbReference type="EMBL" id="FNLO01000005">
    <property type="protein sequence ID" value="SDV48524.1"/>
    <property type="molecule type" value="Genomic_DNA"/>
</dbReference>
<keyword evidence="4 8" id="KW-0406">Ion transport</keyword>
<dbReference type="GO" id="GO:0046933">
    <property type="term" value="F:proton-transporting ATP synthase activity, rotational mechanism"/>
    <property type="evidence" value="ECO:0007669"/>
    <property type="project" value="UniProtKB-UniRule"/>
</dbReference>
<dbReference type="Pfam" id="PF00213">
    <property type="entry name" value="OSCP"/>
    <property type="match status" value="1"/>
</dbReference>
<keyword evidence="8" id="KW-1003">Cell membrane</keyword>
<evidence type="ECO:0000256" key="2">
    <source>
        <dbReference type="ARBA" id="ARBA00022448"/>
    </source>
</evidence>
<dbReference type="PRINTS" id="PR00125">
    <property type="entry name" value="ATPASEDELTA"/>
</dbReference>
<dbReference type="AlphaFoldDB" id="A0A1H2PP55"/>
<dbReference type="GO" id="GO:0005886">
    <property type="term" value="C:plasma membrane"/>
    <property type="evidence" value="ECO:0007669"/>
    <property type="project" value="UniProtKB-SubCell"/>
</dbReference>
<dbReference type="SUPFAM" id="SSF47928">
    <property type="entry name" value="N-terminal domain of the delta subunit of the F1F0-ATP synthase"/>
    <property type="match status" value="1"/>
</dbReference>
<dbReference type="PANTHER" id="PTHR11910">
    <property type="entry name" value="ATP SYNTHASE DELTA CHAIN"/>
    <property type="match status" value="1"/>
</dbReference>
<gene>
    <name evidence="8" type="primary">atpH</name>
    <name evidence="9" type="ORF">SAMN05216551_105162</name>
</gene>
<keyword evidence="7 8" id="KW-0066">ATP synthesis</keyword>
<keyword evidence="2 8" id="KW-0813">Transport</keyword>
<dbReference type="RefSeq" id="WP_091907714.1">
    <property type="nucleotide sequence ID" value="NZ_FNLO01000005.1"/>
</dbReference>
<dbReference type="GO" id="GO:0045259">
    <property type="term" value="C:proton-transporting ATP synthase complex"/>
    <property type="evidence" value="ECO:0007669"/>
    <property type="project" value="UniProtKB-KW"/>
</dbReference>
<sequence length="177" mass="18943">MAELATVARPYAEAAFSVAEKGDLNVWSDGLRQLAELVRLPEVAEASSNPRISRRQIADLLLTAVKPAPGAELKNFVEMLVDNHRLALLPEISVQFDALKNSSEGVADAEIRSAFPLEGAALTSLVAALERKFARKLRPTVVVDPSLIGGVSVKVGDELLDTSVRARLAQMESALTA</sequence>
<comment type="function">
    <text evidence="8">F(1)F(0) ATP synthase produces ATP from ADP in the presence of a proton or sodium gradient. F-type ATPases consist of two structural domains, F(1) containing the extramembraneous catalytic core and F(0) containing the membrane proton channel, linked together by a central stalk and a peripheral stalk. During catalysis, ATP synthesis in the catalytic domain of F(1) is coupled via a rotary mechanism of the central stalk subunits to proton translocation.</text>
</comment>
<dbReference type="HAMAP" id="MF_01416">
    <property type="entry name" value="ATP_synth_delta_bact"/>
    <property type="match status" value="1"/>
</dbReference>
<protein>
    <recommendedName>
        <fullName evidence="8">ATP synthase subunit delta</fullName>
    </recommendedName>
    <alternativeName>
        <fullName evidence="8">ATP synthase F(1) sector subunit delta</fullName>
    </alternativeName>
    <alternativeName>
        <fullName evidence="8">F-type ATPase subunit delta</fullName>
        <shortName evidence="8">F-ATPase subunit delta</shortName>
    </alternativeName>
</protein>
<dbReference type="Proteomes" id="UP000243719">
    <property type="component" value="Unassembled WGS sequence"/>
</dbReference>
<comment type="similarity">
    <text evidence="8">Belongs to the ATPase delta chain family.</text>
</comment>
<dbReference type="NCBIfam" id="NF004402">
    <property type="entry name" value="PRK05758.2-2"/>
    <property type="match status" value="1"/>
</dbReference>
<evidence type="ECO:0000256" key="6">
    <source>
        <dbReference type="ARBA" id="ARBA00023196"/>
    </source>
</evidence>
<organism evidence="9 10">
    <name type="scientific">Chitinasiproducens palmae</name>
    <dbReference type="NCBI Taxonomy" id="1770053"/>
    <lineage>
        <taxon>Bacteria</taxon>
        <taxon>Pseudomonadati</taxon>
        <taxon>Pseudomonadota</taxon>
        <taxon>Betaproteobacteria</taxon>
        <taxon>Burkholderiales</taxon>
        <taxon>Burkholderiaceae</taxon>
        <taxon>Chitinasiproducens</taxon>
    </lineage>
</organism>
<evidence type="ECO:0000256" key="5">
    <source>
        <dbReference type="ARBA" id="ARBA00023136"/>
    </source>
</evidence>
<name>A0A1H2PP55_9BURK</name>
<evidence type="ECO:0000313" key="9">
    <source>
        <dbReference type="EMBL" id="SDV48524.1"/>
    </source>
</evidence>
<keyword evidence="6 8" id="KW-0139">CF(1)</keyword>
<evidence type="ECO:0000256" key="7">
    <source>
        <dbReference type="ARBA" id="ARBA00023310"/>
    </source>
</evidence>
<evidence type="ECO:0000256" key="3">
    <source>
        <dbReference type="ARBA" id="ARBA00022781"/>
    </source>
</evidence>
<evidence type="ECO:0000256" key="1">
    <source>
        <dbReference type="ARBA" id="ARBA00004370"/>
    </source>
</evidence>
<keyword evidence="3 8" id="KW-0375">Hydrogen ion transport</keyword>
<dbReference type="STRING" id="1770053.SAMN05216551_105162"/>
<evidence type="ECO:0000256" key="8">
    <source>
        <dbReference type="HAMAP-Rule" id="MF_01416"/>
    </source>
</evidence>